<dbReference type="InterPro" id="IPR045851">
    <property type="entry name" value="AMP-bd_C_sf"/>
</dbReference>
<protein>
    <submittedName>
        <fullName evidence="5">Tyrocidine synthase 3</fullName>
    </submittedName>
</protein>
<dbReference type="InterPro" id="IPR025110">
    <property type="entry name" value="AMP-bd_C"/>
</dbReference>
<dbReference type="GO" id="GO:0005737">
    <property type="term" value="C:cytoplasm"/>
    <property type="evidence" value="ECO:0007669"/>
    <property type="project" value="TreeGrafter"/>
</dbReference>
<dbReference type="InterPro" id="IPR010071">
    <property type="entry name" value="AA_adenyl_dom"/>
</dbReference>
<dbReference type="PANTHER" id="PTHR45527:SF1">
    <property type="entry name" value="FATTY ACID SYNTHASE"/>
    <property type="match status" value="1"/>
</dbReference>
<dbReference type="Gene3D" id="3.40.50.980">
    <property type="match status" value="2"/>
</dbReference>
<dbReference type="RefSeq" id="WP_160128146.1">
    <property type="nucleotide sequence ID" value="NZ_CP019288.1"/>
</dbReference>
<dbReference type="InterPro" id="IPR042099">
    <property type="entry name" value="ANL_N_sf"/>
</dbReference>
<dbReference type="InterPro" id="IPR009081">
    <property type="entry name" value="PP-bd_ACP"/>
</dbReference>
<dbReference type="Gene3D" id="3.30.559.30">
    <property type="entry name" value="Nonribosomal peptide synthetase, condensation domain"/>
    <property type="match status" value="1"/>
</dbReference>
<dbReference type="EMBL" id="CP019288">
    <property type="protein sequence ID" value="QHI35403.1"/>
    <property type="molecule type" value="Genomic_DNA"/>
</dbReference>
<evidence type="ECO:0000259" key="4">
    <source>
        <dbReference type="PROSITE" id="PS50075"/>
    </source>
</evidence>
<dbReference type="Gene3D" id="3.40.50.12780">
    <property type="entry name" value="N-terminal domain of ligase-like"/>
    <property type="match status" value="1"/>
</dbReference>
<name>A0A7L4ZFG2_9FLAO</name>
<reference evidence="5 6" key="1">
    <citation type="journal article" date="2013" name="Int. J. Syst. Evol. Microbiol.">
        <title>Kordia antarctica sp. nov., isolated from Antarctic seawater.</title>
        <authorList>
            <person name="Baek K."/>
            <person name="Choi A."/>
            <person name="Kang I."/>
            <person name="Lee K."/>
            <person name="Cho J.C."/>
        </authorList>
    </citation>
    <scope>NUCLEOTIDE SEQUENCE [LARGE SCALE GENOMIC DNA]</scope>
    <source>
        <strain evidence="5 6">IMCC3317</strain>
    </source>
</reference>
<dbReference type="CDD" id="cd19531">
    <property type="entry name" value="LCL_NRPS-like"/>
    <property type="match status" value="1"/>
</dbReference>
<dbReference type="SUPFAM" id="SSF56801">
    <property type="entry name" value="Acetyl-CoA synthetase-like"/>
    <property type="match status" value="2"/>
</dbReference>
<dbReference type="InterPro" id="IPR023213">
    <property type="entry name" value="CAT-like_dom_sf"/>
</dbReference>
<dbReference type="InterPro" id="IPR006162">
    <property type="entry name" value="Ppantetheine_attach_site"/>
</dbReference>
<dbReference type="Pfam" id="PF13193">
    <property type="entry name" value="AMP-binding_C"/>
    <property type="match status" value="1"/>
</dbReference>
<dbReference type="GO" id="GO:0043041">
    <property type="term" value="P:amino acid activation for nonribosomal peptide biosynthetic process"/>
    <property type="evidence" value="ECO:0007669"/>
    <property type="project" value="TreeGrafter"/>
</dbReference>
<dbReference type="PROSITE" id="PS00455">
    <property type="entry name" value="AMP_BINDING"/>
    <property type="match status" value="2"/>
</dbReference>
<dbReference type="Gene3D" id="1.10.1200.10">
    <property type="entry name" value="ACP-like"/>
    <property type="match status" value="2"/>
</dbReference>
<evidence type="ECO:0000313" key="6">
    <source>
        <dbReference type="Proteomes" id="UP000464657"/>
    </source>
</evidence>
<organism evidence="5 6">
    <name type="scientific">Kordia antarctica</name>
    <dbReference type="NCBI Taxonomy" id="1218801"/>
    <lineage>
        <taxon>Bacteria</taxon>
        <taxon>Pseudomonadati</taxon>
        <taxon>Bacteroidota</taxon>
        <taxon>Flavobacteriia</taxon>
        <taxon>Flavobacteriales</taxon>
        <taxon>Flavobacteriaceae</taxon>
        <taxon>Kordia</taxon>
    </lineage>
</organism>
<proteinExistence type="predicted"/>
<feature type="domain" description="Carrier" evidence="4">
    <location>
        <begin position="1801"/>
        <end position="1876"/>
    </location>
</feature>
<dbReference type="CDD" id="cd05930">
    <property type="entry name" value="A_NRPS"/>
    <property type="match status" value="2"/>
</dbReference>
<evidence type="ECO:0000313" key="5">
    <source>
        <dbReference type="EMBL" id="QHI35403.1"/>
    </source>
</evidence>
<dbReference type="SUPFAM" id="SSF47336">
    <property type="entry name" value="ACP-like"/>
    <property type="match status" value="2"/>
</dbReference>
<dbReference type="PROSITE" id="PS00012">
    <property type="entry name" value="PHOSPHOPANTETHEINE"/>
    <property type="match status" value="1"/>
</dbReference>
<dbReference type="NCBIfam" id="NF003417">
    <property type="entry name" value="PRK04813.1"/>
    <property type="match status" value="2"/>
</dbReference>
<dbReference type="GO" id="GO:0044550">
    <property type="term" value="P:secondary metabolite biosynthetic process"/>
    <property type="evidence" value="ECO:0007669"/>
    <property type="project" value="TreeGrafter"/>
</dbReference>
<dbReference type="GO" id="GO:0003824">
    <property type="term" value="F:catalytic activity"/>
    <property type="evidence" value="ECO:0007669"/>
    <property type="project" value="InterPro"/>
</dbReference>
<dbReference type="InterPro" id="IPR036736">
    <property type="entry name" value="ACP-like_sf"/>
</dbReference>
<dbReference type="GO" id="GO:0031177">
    <property type="term" value="F:phosphopantetheine binding"/>
    <property type="evidence" value="ECO:0007669"/>
    <property type="project" value="TreeGrafter"/>
</dbReference>
<dbReference type="Gene3D" id="3.30.300.30">
    <property type="match status" value="2"/>
</dbReference>
<dbReference type="Gene3D" id="3.30.559.10">
    <property type="entry name" value="Chloramphenicol acetyltransferase-like domain"/>
    <property type="match status" value="1"/>
</dbReference>
<dbReference type="PROSITE" id="PS50075">
    <property type="entry name" value="CARRIER"/>
    <property type="match status" value="2"/>
</dbReference>
<dbReference type="Pfam" id="PF00668">
    <property type="entry name" value="Condensation"/>
    <property type="match status" value="1"/>
</dbReference>
<dbReference type="PANTHER" id="PTHR45527">
    <property type="entry name" value="NONRIBOSOMAL PEPTIDE SYNTHETASE"/>
    <property type="match status" value="1"/>
</dbReference>
<keyword evidence="2" id="KW-0596">Phosphopantetheine</keyword>
<evidence type="ECO:0000256" key="1">
    <source>
        <dbReference type="ARBA" id="ARBA00001957"/>
    </source>
</evidence>
<evidence type="ECO:0000256" key="2">
    <source>
        <dbReference type="ARBA" id="ARBA00022450"/>
    </source>
</evidence>
<dbReference type="SUPFAM" id="SSF52777">
    <property type="entry name" value="CoA-dependent acyltransferases"/>
    <property type="match status" value="2"/>
</dbReference>
<dbReference type="InterPro" id="IPR000873">
    <property type="entry name" value="AMP-dep_synth/lig_dom"/>
</dbReference>
<keyword evidence="6" id="KW-1185">Reference proteome</keyword>
<dbReference type="NCBIfam" id="TIGR01733">
    <property type="entry name" value="AA-adenyl-dom"/>
    <property type="match status" value="2"/>
</dbReference>
<dbReference type="FunFam" id="3.40.50.980:FF:000001">
    <property type="entry name" value="Non-ribosomal peptide synthetase"/>
    <property type="match status" value="1"/>
</dbReference>
<dbReference type="FunFam" id="1.10.1200.10:FF:000005">
    <property type="entry name" value="Nonribosomal peptide synthetase 1"/>
    <property type="match status" value="1"/>
</dbReference>
<dbReference type="Pfam" id="PF00501">
    <property type="entry name" value="AMP-binding"/>
    <property type="match status" value="2"/>
</dbReference>
<dbReference type="FunFam" id="2.30.38.10:FF:000001">
    <property type="entry name" value="Non-ribosomal peptide synthetase PvdI"/>
    <property type="match status" value="1"/>
</dbReference>
<dbReference type="InterPro" id="IPR020845">
    <property type="entry name" value="AMP-binding_CS"/>
</dbReference>
<accession>A0A7L4ZFG2</accession>
<comment type="cofactor">
    <cofactor evidence="1">
        <name>pantetheine 4'-phosphate</name>
        <dbReference type="ChEBI" id="CHEBI:47942"/>
    </cofactor>
</comment>
<dbReference type="InterPro" id="IPR001242">
    <property type="entry name" value="Condensation_dom"/>
</dbReference>
<evidence type="ECO:0000256" key="3">
    <source>
        <dbReference type="ARBA" id="ARBA00022553"/>
    </source>
</evidence>
<keyword evidence="3" id="KW-0597">Phosphoprotein</keyword>
<dbReference type="Gene3D" id="2.30.38.10">
    <property type="entry name" value="Luciferase, Domain 3"/>
    <property type="match status" value="1"/>
</dbReference>
<dbReference type="OrthoDB" id="9778690at2"/>
<dbReference type="KEGG" id="kan:IMCC3317_07490"/>
<dbReference type="Proteomes" id="UP000464657">
    <property type="component" value="Chromosome"/>
</dbReference>
<dbReference type="Pfam" id="PF00550">
    <property type="entry name" value="PP-binding"/>
    <property type="match status" value="2"/>
</dbReference>
<feature type="domain" description="Carrier" evidence="4">
    <location>
        <begin position="770"/>
        <end position="845"/>
    </location>
</feature>
<sequence>MNLQEDIKTARTEEYWRMHLGDVSNAEGSSFFETHIKDRNAITKEKVFLNKEAVTKVAALCNDSDVLIYNFYLNIVAILCRNYQEDITFVSPTDQFDHVEAKDELFFVQPKLLPETTFKEAFSGQKENLVECIDYALPWTIIQQYLGDEGLLEKIQPYSFIIGESAHAGIFETDFIKTIFKCVLEETQPYFEITIKGNVYDTKLLTLFGENFNATLLEVLEKTYEPIETLKYKGASEIEILQNINTVTPYFSLERNIVEIITEHCETFSDKVAIKHNNEEVTFSALGTYTNKFASYLLDTFQAKTDDLFGIMMQRSPRMIESILSIWKAGSAYVPIGVNLPDENLAQIIENSQLKAIITDDEAMLTQLSRLNISIPIINLNDMQEALKSFSEETVSVRIQPNDLAYVIYTSGSTGAPKGVMIEHIGMLNHMGAKIHEIGIDENSIISQNAPHTFDISVWQMFTSLLTGGTCIIYDNDDIIDVEKFATNVAKDRITVLELVPSYLLIMLHFLESERKKTELQLNNIILNAETLIKPLVKRWLTLYPKIPIINTYGATEVSDDTSHYFMESVPENYSVPVMTIPIQNFEVHIVNENLQQVPIGVKGEILLAGPCVGRGYFKDVEKTKKAFLHGPIDGLTSQKRIYKTGDSGRFNADGTMEFMGRNDNQVKILGHRIELDSIENFAAEIKGMKNVKAVAFIEKQLIVLYYMADAEIDKTLIENALAKKLPKYMLPSRYIHMQRFPLTKNGKIDKKALLKLGNGNEGSEVAFVAPETELEKEVAEIWMKVLDITSVSVNDVFFDLGGHSLKVMRLKNEYQKAFNIKIELKQLFENPILASHCTIIEASSHTDFVTIEPVPIQENYKLSNAQHRLWILSQFEEGSAAYNIPYTIPIQIEDLNLFKKAIHAVIDRHEVLRTVFKVNEDGEIRQWILDQKTLNFQIQYIEVTDSAAVQHYIEVDSFEPFNLENGPLIRASILKTVDDQYTFYFNMHHIISDGWSMEVLAKDVMEYYNYYMGKTPQEPTPLRIQYKEYTAWHLAQMGKNHESRDYWLKNLSGELSVIDLPTKKLRPKVRTYKGGLLTTYLDKETTDVLKNYSRANGGSLFISLLSTFTVLLNRYTSKDDIIIGSPISGRDHIDLKDQIGFYVNTLAFRNQVDSNENFASLYHRVKENTLEAYNHQMYPFDRLVEELNLKKDTSRSDIFDVMLTLQNNADNTSNLEIDKIELDTIKEYKNVASKFDLQSIFEEVGDCISFSMIYNMDVYDATMLKKLMKHYKQLITSLITNPDVAIGKVNYLTVDEKKKLLENFNATEVVYPQDKTIINLFEEQAAKNPTSIAVVFEDTRLSYRELDELSNQLAHYLIDNYSIEKEDLIGIKLERSEWIIISILGVLKAGGAYVPIDSGYPEQRISFIEEDTNWKVCIDLNELNNFKLAEKYPSTKPEITVLPSNLAYVIYTSGTTGKPKGVMVENKSVINLINYQTREFKIDSKDNILLFSNYVFDASVEQIFLGLLNSATVVVISKELIISDDLSSFLNNHEITHLHATPTYLEQLRGIEKCNTLKRVISGGEICSLKLAESISPNIEFYNKYGPTETTVTSIEFKRKKKLNKVLPIGKPIGNTQVYILNDLLELQPIGIVGEVFLGGAGLSRGYLNNTELTAEKFIVHPFKEGERLYKTGDLARWFSDGNIEFIGRKDNQVKIRGYRIEIGEIESALSEIHAIESSAVIAIDSHLGTKELVAYVTSKETLSIEYLREELQKSLPDYMLPSYFVQIERFPRTVNGKMDKSKLLDIDGNQLESSLAHIAPRNETEGKLAAIWEEVLDEEKVGMKDNFFTLGGNSIKAIKLLTFINKTFEVDINITDVFTDRTIENIAIKIAFIKGQEKLKDSKEMYKEIKL</sequence>
<gene>
    <name evidence="5" type="primary">tycC_4</name>
    <name evidence="5" type="ORF">IMCC3317_07490</name>
</gene>